<dbReference type="PANTHER" id="PTHR43431">
    <property type="entry name" value="OXIDOREDUCTASE, SHORT CHAIN DEHYDROGENASE/REDUCTASE FAMILY (AFU_ORTHOLOGUE AFUA_5G14000)"/>
    <property type="match status" value="1"/>
</dbReference>
<evidence type="ECO:0000313" key="1">
    <source>
        <dbReference type="EMBL" id="MDT0413023.1"/>
    </source>
</evidence>
<dbReference type="Proteomes" id="UP001183610">
    <property type="component" value="Unassembled WGS sequence"/>
</dbReference>
<dbReference type="PRINTS" id="PR00081">
    <property type="entry name" value="GDHRDH"/>
</dbReference>
<evidence type="ECO:0000313" key="2">
    <source>
        <dbReference type="Proteomes" id="UP001183610"/>
    </source>
</evidence>
<dbReference type="Gene3D" id="3.40.50.720">
    <property type="entry name" value="NAD(P)-binding Rossmann-like Domain"/>
    <property type="match status" value="1"/>
</dbReference>
<accession>A0ABU2R8J5</accession>
<gene>
    <name evidence="1" type="ORF">RM698_28755</name>
</gene>
<organism evidence="1 2">
    <name type="scientific">Streptomyces evansiae</name>
    <dbReference type="NCBI Taxonomy" id="3075535"/>
    <lineage>
        <taxon>Bacteria</taxon>
        <taxon>Bacillati</taxon>
        <taxon>Actinomycetota</taxon>
        <taxon>Actinomycetes</taxon>
        <taxon>Kitasatosporales</taxon>
        <taxon>Streptomycetaceae</taxon>
        <taxon>Streptomyces</taxon>
    </lineage>
</organism>
<comment type="caution">
    <text evidence="1">The sequence shown here is derived from an EMBL/GenBank/DDBJ whole genome shotgun (WGS) entry which is preliminary data.</text>
</comment>
<dbReference type="PANTHER" id="PTHR43431:SF7">
    <property type="entry name" value="OXIDOREDUCTASE, SHORT CHAIN DEHYDROGENASE_REDUCTASE FAMILY (AFU_ORTHOLOGUE AFUA_5G14000)"/>
    <property type="match status" value="1"/>
</dbReference>
<name>A0ABU2R8J5_9ACTN</name>
<keyword evidence="2" id="KW-1185">Reference proteome</keyword>
<reference evidence="2" key="1">
    <citation type="submission" date="2023-07" db="EMBL/GenBank/DDBJ databases">
        <title>30 novel species of actinomycetes from the DSMZ collection.</title>
        <authorList>
            <person name="Nouioui I."/>
        </authorList>
    </citation>
    <scope>NUCLEOTIDE SEQUENCE [LARGE SCALE GENOMIC DNA]</scope>
    <source>
        <strain evidence="2">DSM 41979</strain>
    </source>
</reference>
<protein>
    <submittedName>
        <fullName evidence="1">SDR family NAD(P)-dependent oxidoreductase</fullName>
    </submittedName>
</protein>
<dbReference type="EMBL" id="JAVRET010000107">
    <property type="protein sequence ID" value="MDT0413023.1"/>
    <property type="molecule type" value="Genomic_DNA"/>
</dbReference>
<proteinExistence type="predicted"/>
<dbReference type="InterPro" id="IPR036291">
    <property type="entry name" value="NAD(P)-bd_dom_sf"/>
</dbReference>
<dbReference type="SUPFAM" id="SSF51735">
    <property type="entry name" value="NAD(P)-binding Rossmann-fold domains"/>
    <property type="match status" value="1"/>
</dbReference>
<dbReference type="Pfam" id="PF00106">
    <property type="entry name" value="adh_short"/>
    <property type="match status" value="1"/>
</dbReference>
<dbReference type="RefSeq" id="WP_009062796.1">
    <property type="nucleotide sequence ID" value="NZ_JAVRET010000107.1"/>
</dbReference>
<dbReference type="InterPro" id="IPR002347">
    <property type="entry name" value="SDR_fam"/>
</dbReference>
<sequence>MTTVIVGAGPGLGRSLARRFGAEGHTVALVGRTRATLDTLVAELGAEGIRGQGFVADVTDRAALVAAFDAIKAAFGPVDVLEYSPAPSDPAAIGAVGAVDLTVESLLPQLDVHLFGAVTAVRQVLPDMIARDSGTILVSTGASSGPVVHPPFANIAAASGALRNWTLNLHAALADTGVHVGHVAIALWIGEEGPASEPDALAERYWQQHRERTAAEIVLTAGAA</sequence>